<accession>A0A6C2D337</accession>
<proteinExistence type="inferred from homology"/>
<dbReference type="InterPro" id="IPR005623">
    <property type="entry name" value="Chaperone_NapD_NO3_reduct"/>
</dbReference>
<evidence type="ECO:0000313" key="5">
    <source>
        <dbReference type="EMBL" id="TYC60169.1"/>
    </source>
</evidence>
<evidence type="ECO:0000256" key="1">
    <source>
        <dbReference type="ARBA" id="ARBA00004496"/>
    </source>
</evidence>
<dbReference type="HAMAP" id="MF_02200">
    <property type="entry name" value="NapD"/>
    <property type="match status" value="1"/>
</dbReference>
<dbReference type="AlphaFoldDB" id="A0A6C2D337"/>
<dbReference type="Gene3D" id="3.30.70.920">
    <property type="match status" value="1"/>
</dbReference>
<evidence type="ECO:0000256" key="2">
    <source>
        <dbReference type="ARBA" id="ARBA00022490"/>
    </source>
</evidence>
<comment type="caution">
    <text evidence="5">The sequence shown here is derived from an EMBL/GenBank/DDBJ whole genome shotgun (WGS) entry which is preliminary data.</text>
</comment>
<dbReference type="GO" id="GO:0051224">
    <property type="term" value="P:negative regulation of protein transport"/>
    <property type="evidence" value="ECO:0007669"/>
    <property type="project" value="UniProtKB-UniRule"/>
</dbReference>
<dbReference type="EMBL" id="SDKK01000005">
    <property type="protein sequence ID" value="TYC60169.1"/>
    <property type="molecule type" value="Genomic_DNA"/>
</dbReference>
<keyword evidence="2 4" id="KW-0963">Cytoplasm</keyword>
<dbReference type="GO" id="GO:0005048">
    <property type="term" value="F:signal sequence binding"/>
    <property type="evidence" value="ECO:0007669"/>
    <property type="project" value="UniProtKB-UniRule"/>
</dbReference>
<keyword evidence="3 4" id="KW-0143">Chaperone</keyword>
<dbReference type="PANTHER" id="PTHR38603">
    <property type="entry name" value="CHAPERONE NAPD"/>
    <property type="match status" value="1"/>
</dbReference>
<evidence type="ECO:0000256" key="3">
    <source>
        <dbReference type="ARBA" id="ARBA00023186"/>
    </source>
</evidence>
<dbReference type="GO" id="GO:0005737">
    <property type="term" value="C:cytoplasm"/>
    <property type="evidence" value="ECO:0007669"/>
    <property type="project" value="UniProtKB-SubCell"/>
</dbReference>
<dbReference type="PANTHER" id="PTHR38603:SF1">
    <property type="entry name" value="CHAPERONE NAPD"/>
    <property type="match status" value="1"/>
</dbReference>
<gene>
    <name evidence="4" type="primary">napD</name>
    <name evidence="5" type="ORF">ETQ85_06590</name>
</gene>
<organism evidence="5 6">
    <name type="scientific">Zoogloea oleivorans</name>
    <dbReference type="NCBI Taxonomy" id="1552750"/>
    <lineage>
        <taxon>Bacteria</taxon>
        <taxon>Pseudomonadati</taxon>
        <taxon>Pseudomonadota</taxon>
        <taxon>Betaproteobacteria</taxon>
        <taxon>Rhodocyclales</taxon>
        <taxon>Zoogloeaceae</taxon>
        <taxon>Zoogloea</taxon>
    </lineage>
</organism>
<comment type="subunit">
    <text evidence="4">Interacts with the cytoplasmic NapA precursor.</text>
</comment>
<evidence type="ECO:0000256" key="4">
    <source>
        <dbReference type="HAMAP-Rule" id="MF_02200"/>
    </source>
</evidence>
<dbReference type="OrthoDB" id="9181043at2"/>
<keyword evidence="6" id="KW-1185">Reference proteome</keyword>
<sequence length="94" mass="9962">MNIVSLVLRIRPEARAEAEAALTAFPGVECHGMSSDGKLVVTVEDAEGAAVSDTLIAIHRVPQVLAATLAYEHRDVQVSNHQPATNSPCEEAQS</sequence>
<evidence type="ECO:0000313" key="6">
    <source>
        <dbReference type="Proteomes" id="UP000389128"/>
    </source>
</evidence>
<dbReference type="Proteomes" id="UP000389128">
    <property type="component" value="Unassembled WGS sequence"/>
</dbReference>
<comment type="function">
    <text evidence="4">Chaperone for NapA, the catalytic subunit of the periplasmic nitrate reductase. It binds directly and specifically to the twin-arginine signal peptide of NapA, preventing premature interaction with the Tat translocase and premature export.</text>
</comment>
<reference evidence="5 6" key="1">
    <citation type="submission" date="2019-01" db="EMBL/GenBank/DDBJ databases">
        <title>Zoogloea oleivorans genome sequencing and assembly.</title>
        <authorList>
            <person name="Tancsics A."/>
            <person name="Farkas M."/>
            <person name="Kriszt B."/>
            <person name="Maroti G."/>
            <person name="Horvath B."/>
        </authorList>
    </citation>
    <scope>NUCLEOTIDE SEQUENCE [LARGE SCALE GENOMIC DNA]</scope>
    <source>
        <strain evidence="5 6">Buc</strain>
    </source>
</reference>
<dbReference type="RefSeq" id="WP_148578259.1">
    <property type="nucleotide sequence ID" value="NZ_SDKK01000005.1"/>
</dbReference>
<protein>
    <recommendedName>
        <fullName evidence="4">Chaperone NapD</fullName>
    </recommendedName>
    <alternativeName>
        <fullName evidence="4">NapA signal peptide-binding chaperone NapD</fullName>
    </alternativeName>
</protein>
<name>A0A6C2D337_9RHOO</name>
<comment type="subcellular location">
    <subcellularLocation>
        <location evidence="1 4">Cytoplasm</location>
    </subcellularLocation>
</comment>
<dbReference type="Pfam" id="PF03927">
    <property type="entry name" value="NapD"/>
    <property type="match status" value="1"/>
</dbReference>
<comment type="similarity">
    <text evidence="4">Belongs to the NapD family.</text>
</comment>